<dbReference type="InterPro" id="IPR050922">
    <property type="entry name" value="LytR/CpsA/Psr_CW_biosynth"/>
</dbReference>
<dbReference type="PANTHER" id="PTHR33392">
    <property type="entry name" value="POLYISOPRENYL-TEICHOIC ACID--PEPTIDOGLYCAN TEICHOIC ACID TRANSFERASE TAGU"/>
    <property type="match status" value="1"/>
</dbReference>
<dbReference type="RefSeq" id="WP_380619607.1">
    <property type="nucleotide sequence ID" value="NZ_JBHSDK010000012.1"/>
</dbReference>
<evidence type="ECO:0000256" key="1">
    <source>
        <dbReference type="ARBA" id="ARBA00006068"/>
    </source>
</evidence>
<keyword evidence="4" id="KW-1185">Reference proteome</keyword>
<comment type="caution">
    <text evidence="3">The sequence shown here is derived from an EMBL/GenBank/DDBJ whole genome shotgun (WGS) entry which is preliminary data.</text>
</comment>
<reference evidence="4" key="1">
    <citation type="journal article" date="2019" name="Int. J. Syst. Evol. Microbiol.">
        <title>The Global Catalogue of Microorganisms (GCM) 10K type strain sequencing project: providing services to taxonomists for standard genome sequencing and annotation.</title>
        <authorList>
            <consortium name="The Broad Institute Genomics Platform"/>
            <consortium name="The Broad Institute Genome Sequencing Center for Infectious Disease"/>
            <person name="Wu L."/>
            <person name="Ma J."/>
        </authorList>
    </citation>
    <scope>NUCLEOTIDE SEQUENCE [LARGE SCALE GENOMIC DNA]</scope>
    <source>
        <strain evidence="4">IBRC-M 10908</strain>
    </source>
</reference>
<dbReference type="PANTHER" id="PTHR33392:SF6">
    <property type="entry name" value="POLYISOPRENYL-TEICHOIC ACID--PEPTIDOGLYCAN TEICHOIC ACID TRANSFERASE TAGU"/>
    <property type="match status" value="1"/>
</dbReference>
<name>A0ABV8TWK7_9ACTN</name>
<dbReference type="EMBL" id="JBHSDK010000012">
    <property type="protein sequence ID" value="MFC4335173.1"/>
    <property type="molecule type" value="Genomic_DNA"/>
</dbReference>
<sequence>MSHKRRAPWWIHSFVWIGAFVMVVAASAATVTQLTINRVNDSVATSDLLGENRADFNPDDIKGPLNFLVLGVDKEDDGFSRADTVMIAHISEDLDKTYLVSLPRDLYVEVADCGSGFPCQGKLNSSASRFQDWDKSQANILQTITNLTGVKFHGAVHANFDGFMDLIDLIGEVELCPWHDITSIHGDKKTYPAGCDMYDKEDALDLVRQRYGWDSDEDYANGTWGDFGRQKMQQQAIMNLLQGAKDKGYHKDPVKAVEMLDGIGSNLTVDLGEVKLTDFIVALRGLDPKDMKQLKVPSEAQDIGSQSFVVMNEMNGQKQAADELWEAIQNDTLDDWIAQNPDWVNE</sequence>
<dbReference type="Pfam" id="PF03816">
    <property type="entry name" value="LytR_cpsA_psr"/>
    <property type="match status" value="1"/>
</dbReference>
<dbReference type="NCBIfam" id="TIGR00350">
    <property type="entry name" value="lytR_cpsA_psr"/>
    <property type="match status" value="1"/>
</dbReference>
<dbReference type="Proteomes" id="UP001595823">
    <property type="component" value="Unassembled WGS sequence"/>
</dbReference>
<proteinExistence type="inferred from homology"/>
<feature type="domain" description="Cell envelope-related transcriptional attenuator" evidence="2">
    <location>
        <begin position="81"/>
        <end position="245"/>
    </location>
</feature>
<gene>
    <name evidence="3" type="ORF">ACFPET_08170</name>
</gene>
<accession>A0ABV8TWK7</accession>
<dbReference type="InterPro" id="IPR004474">
    <property type="entry name" value="LytR_CpsA_psr"/>
</dbReference>
<protein>
    <submittedName>
        <fullName evidence="3">LCP family protein</fullName>
    </submittedName>
</protein>
<dbReference type="Gene3D" id="3.40.630.190">
    <property type="entry name" value="LCP protein"/>
    <property type="match status" value="1"/>
</dbReference>
<evidence type="ECO:0000259" key="2">
    <source>
        <dbReference type="Pfam" id="PF03816"/>
    </source>
</evidence>
<evidence type="ECO:0000313" key="4">
    <source>
        <dbReference type="Proteomes" id="UP001595823"/>
    </source>
</evidence>
<organism evidence="3 4">
    <name type="scientific">Salininema proteolyticum</name>
    <dbReference type="NCBI Taxonomy" id="1607685"/>
    <lineage>
        <taxon>Bacteria</taxon>
        <taxon>Bacillati</taxon>
        <taxon>Actinomycetota</taxon>
        <taxon>Actinomycetes</taxon>
        <taxon>Glycomycetales</taxon>
        <taxon>Glycomycetaceae</taxon>
        <taxon>Salininema</taxon>
    </lineage>
</organism>
<evidence type="ECO:0000313" key="3">
    <source>
        <dbReference type="EMBL" id="MFC4335173.1"/>
    </source>
</evidence>
<comment type="similarity">
    <text evidence="1">Belongs to the LytR/CpsA/Psr (LCP) family.</text>
</comment>